<dbReference type="GO" id="GO:0008237">
    <property type="term" value="F:metallopeptidase activity"/>
    <property type="evidence" value="ECO:0007669"/>
    <property type="project" value="InterPro"/>
</dbReference>
<evidence type="ECO:0000313" key="3">
    <source>
        <dbReference type="Proteomes" id="UP000320184"/>
    </source>
</evidence>
<dbReference type="InterPro" id="IPR024079">
    <property type="entry name" value="MetalloPept_cat_dom_sf"/>
</dbReference>
<dbReference type="Pfam" id="PF13583">
    <property type="entry name" value="Reprolysin_4"/>
    <property type="match status" value="1"/>
</dbReference>
<feature type="compositionally biased region" description="Polar residues" evidence="1">
    <location>
        <begin position="94"/>
        <end position="111"/>
    </location>
</feature>
<proteinExistence type="predicted"/>
<name>A0A538S710_UNCEI</name>
<evidence type="ECO:0000256" key="1">
    <source>
        <dbReference type="SAM" id="MobiDB-lite"/>
    </source>
</evidence>
<accession>A0A538S710</accession>
<dbReference type="Gene3D" id="3.40.390.10">
    <property type="entry name" value="Collagenase (Catalytic Domain)"/>
    <property type="match status" value="1"/>
</dbReference>
<sequence>MLAFDDPATDPFYQFSVGQLLTRNRQVVDSLYGFDAYDMHQVVHVRSGYRGVAYRPFACDSSYKGESAVYGEDPTTDKFDIKVMAQEIGHTLGATHSQDGGSNRSTSPLTTYEPSEGWTIMASPGHPASFGDACYHFVLTGSGSDPDAGDALTYTWEEVDASSSAYDPVC</sequence>
<evidence type="ECO:0008006" key="4">
    <source>
        <dbReference type="Google" id="ProtNLM"/>
    </source>
</evidence>
<evidence type="ECO:0000313" key="2">
    <source>
        <dbReference type="EMBL" id="TMQ47155.1"/>
    </source>
</evidence>
<feature type="region of interest" description="Disordered" evidence="1">
    <location>
        <begin position="92"/>
        <end position="111"/>
    </location>
</feature>
<dbReference type="EMBL" id="VBOT01000198">
    <property type="protein sequence ID" value="TMQ47155.1"/>
    <property type="molecule type" value="Genomic_DNA"/>
</dbReference>
<comment type="caution">
    <text evidence="2">The sequence shown here is derived from an EMBL/GenBank/DDBJ whole genome shotgun (WGS) entry which is preliminary data.</text>
</comment>
<protein>
    <recommendedName>
        <fullName evidence="4">Peptidase M12B domain-containing protein</fullName>
    </recommendedName>
</protein>
<dbReference type="Proteomes" id="UP000320184">
    <property type="component" value="Unassembled WGS sequence"/>
</dbReference>
<gene>
    <name evidence="2" type="ORF">E6K73_14060</name>
</gene>
<dbReference type="SUPFAM" id="SSF55486">
    <property type="entry name" value="Metalloproteases ('zincins'), catalytic domain"/>
    <property type="match status" value="1"/>
</dbReference>
<organism evidence="2 3">
    <name type="scientific">Eiseniibacteriota bacterium</name>
    <dbReference type="NCBI Taxonomy" id="2212470"/>
    <lineage>
        <taxon>Bacteria</taxon>
        <taxon>Candidatus Eiseniibacteriota</taxon>
    </lineage>
</organism>
<dbReference type="AlphaFoldDB" id="A0A538S710"/>
<reference evidence="2 3" key="1">
    <citation type="journal article" date="2019" name="Nat. Microbiol.">
        <title>Mediterranean grassland soil C-N compound turnover is dependent on rainfall and depth, and is mediated by genomically divergent microorganisms.</title>
        <authorList>
            <person name="Diamond S."/>
            <person name="Andeer P.F."/>
            <person name="Li Z."/>
            <person name="Crits-Christoph A."/>
            <person name="Burstein D."/>
            <person name="Anantharaman K."/>
            <person name="Lane K.R."/>
            <person name="Thomas B.C."/>
            <person name="Pan C."/>
            <person name="Northen T.R."/>
            <person name="Banfield J.F."/>
        </authorList>
    </citation>
    <scope>NUCLEOTIDE SEQUENCE [LARGE SCALE GENOMIC DNA]</scope>
    <source>
        <strain evidence="2">WS_3</strain>
    </source>
</reference>